<comment type="caution">
    <text evidence="1">The sequence shown here is derived from an EMBL/GenBank/DDBJ whole genome shotgun (WGS) entry which is preliminary data.</text>
</comment>
<accession>A0A7W3MTX0</accession>
<evidence type="ECO:0000313" key="2">
    <source>
        <dbReference type="Proteomes" id="UP000539313"/>
    </source>
</evidence>
<proteinExistence type="predicted"/>
<sequence>MLEEKRWSICEACAHLRITSNPDHDGKSVYTMYISYCRAFPDGIPEDIYPGGFDHRFPYPGDHGVRFQLGEGGEKRLSVYERRVPEDERTRDVTEGAREHVRRHEKLLQRRRAVVRRLISAARLEIPVHADGRPAVLTVEDAQWLAVTTTGRPIAAWRIPEYCARWESATLNELAALPQRELFFYVDGQGPLVPLRNLLEAISK</sequence>
<dbReference type="AlphaFoldDB" id="A0A7W3MTX0"/>
<dbReference type="RefSeq" id="WP_182704008.1">
    <property type="nucleotide sequence ID" value="NZ_JACJII010000001.1"/>
</dbReference>
<evidence type="ECO:0000313" key="1">
    <source>
        <dbReference type="EMBL" id="MBA9001811.1"/>
    </source>
</evidence>
<protein>
    <submittedName>
        <fullName evidence="1">Uncharacterized protein</fullName>
    </submittedName>
</protein>
<reference evidence="1 2" key="1">
    <citation type="submission" date="2020-08" db="EMBL/GenBank/DDBJ databases">
        <title>Sequencing the genomes of 1000 actinobacteria strains.</title>
        <authorList>
            <person name="Klenk H.-P."/>
        </authorList>
    </citation>
    <scope>NUCLEOTIDE SEQUENCE [LARGE SCALE GENOMIC DNA]</scope>
    <source>
        <strain evidence="1 2">DSM 45823</strain>
    </source>
</reference>
<dbReference type="Proteomes" id="UP000539313">
    <property type="component" value="Unassembled WGS sequence"/>
</dbReference>
<keyword evidence="2" id="KW-1185">Reference proteome</keyword>
<gene>
    <name evidence="1" type="ORF">HNR21_000693</name>
</gene>
<name>A0A7W3MTX0_9ACTN</name>
<organism evidence="1 2">
    <name type="scientific">Thermomonospora cellulosilytica</name>
    <dbReference type="NCBI Taxonomy" id="1411118"/>
    <lineage>
        <taxon>Bacteria</taxon>
        <taxon>Bacillati</taxon>
        <taxon>Actinomycetota</taxon>
        <taxon>Actinomycetes</taxon>
        <taxon>Streptosporangiales</taxon>
        <taxon>Thermomonosporaceae</taxon>
        <taxon>Thermomonospora</taxon>
    </lineage>
</organism>
<dbReference type="EMBL" id="JACJII010000001">
    <property type="protein sequence ID" value="MBA9001811.1"/>
    <property type="molecule type" value="Genomic_DNA"/>
</dbReference>